<evidence type="ECO:0000313" key="2">
    <source>
        <dbReference type="EMBL" id="SCG80391.1"/>
    </source>
</evidence>
<name>A0A1C5KCP7_9ACTN</name>
<keyword evidence="3" id="KW-1185">Reference proteome</keyword>
<dbReference type="EMBL" id="LT607750">
    <property type="protein sequence ID" value="SCG80391.1"/>
    <property type="molecule type" value="Genomic_DNA"/>
</dbReference>
<reference evidence="2 3" key="1">
    <citation type="submission" date="2016-06" db="EMBL/GenBank/DDBJ databases">
        <authorList>
            <person name="Kjaerup R.B."/>
            <person name="Dalgaard T.S."/>
            <person name="Juul-Madsen H.R."/>
        </authorList>
    </citation>
    <scope>NUCLEOTIDE SEQUENCE [LARGE SCALE GENOMIC DNA]</scope>
    <source>
        <strain evidence="2 3">DSM 43904</strain>
    </source>
</reference>
<feature type="region of interest" description="Disordered" evidence="1">
    <location>
        <begin position="68"/>
        <end position="122"/>
    </location>
</feature>
<evidence type="ECO:0000256" key="1">
    <source>
        <dbReference type="SAM" id="MobiDB-lite"/>
    </source>
</evidence>
<dbReference type="Proteomes" id="UP000198217">
    <property type="component" value="Chromosome I"/>
</dbReference>
<evidence type="ECO:0000313" key="3">
    <source>
        <dbReference type="Proteomes" id="UP000198217"/>
    </source>
</evidence>
<dbReference type="RefSeq" id="WP_157748347.1">
    <property type="nucleotide sequence ID" value="NZ_LT607750.1"/>
</dbReference>
<dbReference type="AlphaFoldDB" id="A0A1C5KCP7"/>
<accession>A0A1C5KCP7</accession>
<gene>
    <name evidence="2" type="ORF">GA0070609_6411</name>
</gene>
<protein>
    <submittedName>
        <fullName evidence="2">Uncharacterized protein</fullName>
    </submittedName>
</protein>
<organism evidence="2 3">
    <name type="scientific">Micromonospora echinaurantiaca</name>
    <dbReference type="NCBI Taxonomy" id="47857"/>
    <lineage>
        <taxon>Bacteria</taxon>
        <taxon>Bacillati</taxon>
        <taxon>Actinomycetota</taxon>
        <taxon>Actinomycetes</taxon>
        <taxon>Micromonosporales</taxon>
        <taxon>Micromonosporaceae</taxon>
        <taxon>Micromonospora</taxon>
    </lineage>
</organism>
<sequence>MPSVASAHPLWSVTLRALRTMTRLAATALVLVVGLGGVTAAAATEPATTAAQLRPLAVTSRVDALRPDAPTSAAAPATEAAEPGADEAAAPVTADVVAADRVAGPATGPGRGVPARRGPPTV</sequence>
<proteinExistence type="predicted"/>